<dbReference type="EMBL" id="KB467876">
    <property type="protein sequence ID" value="PCH36301.1"/>
    <property type="molecule type" value="Genomic_DNA"/>
</dbReference>
<organism evidence="2 3">
    <name type="scientific">Wolfiporia cocos (strain MD-104)</name>
    <name type="common">Brown rot fungus</name>
    <dbReference type="NCBI Taxonomy" id="742152"/>
    <lineage>
        <taxon>Eukaryota</taxon>
        <taxon>Fungi</taxon>
        <taxon>Dikarya</taxon>
        <taxon>Basidiomycota</taxon>
        <taxon>Agaricomycotina</taxon>
        <taxon>Agaricomycetes</taxon>
        <taxon>Polyporales</taxon>
        <taxon>Phaeolaceae</taxon>
        <taxon>Wolfiporia</taxon>
    </lineage>
</organism>
<feature type="transmembrane region" description="Helical" evidence="1">
    <location>
        <begin position="12"/>
        <end position="35"/>
    </location>
</feature>
<dbReference type="STRING" id="742152.A0A2H3J2U5"/>
<dbReference type="OrthoDB" id="5954308at2759"/>
<dbReference type="PANTHER" id="PTHR36535">
    <property type="entry name" value="YALI0E30327P"/>
    <property type="match status" value="1"/>
</dbReference>
<keyword evidence="3" id="KW-1185">Reference proteome</keyword>
<dbReference type="Proteomes" id="UP000218811">
    <property type="component" value="Unassembled WGS sequence"/>
</dbReference>
<accession>A0A2H3J2U5</accession>
<evidence type="ECO:0000313" key="3">
    <source>
        <dbReference type="Proteomes" id="UP000218811"/>
    </source>
</evidence>
<gene>
    <name evidence="2" type="ORF">WOLCODRAFT_140323</name>
</gene>
<evidence type="ECO:0000313" key="2">
    <source>
        <dbReference type="EMBL" id="PCH36301.1"/>
    </source>
</evidence>
<reference evidence="2 3" key="1">
    <citation type="journal article" date="2012" name="Science">
        <title>The Paleozoic origin of enzymatic lignin decomposition reconstructed from 31 fungal genomes.</title>
        <authorList>
            <person name="Floudas D."/>
            <person name="Binder M."/>
            <person name="Riley R."/>
            <person name="Barry K."/>
            <person name="Blanchette R.A."/>
            <person name="Henrissat B."/>
            <person name="Martinez A.T."/>
            <person name="Otillar R."/>
            <person name="Spatafora J.W."/>
            <person name="Yadav J.S."/>
            <person name="Aerts A."/>
            <person name="Benoit I."/>
            <person name="Boyd A."/>
            <person name="Carlson A."/>
            <person name="Copeland A."/>
            <person name="Coutinho P.M."/>
            <person name="de Vries R.P."/>
            <person name="Ferreira P."/>
            <person name="Findley K."/>
            <person name="Foster B."/>
            <person name="Gaskell J."/>
            <person name="Glotzer D."/>
            <person name="Gorecki P."/>
            <person name="Heitman J."/>
            <person name="Hesse C."/>
            <person name="Hori C."/>
            <person name="Igarashi K."/>
            <person name="Jurgens J.A."/>
            <person name="Kallen N."/>
            <person name="Kersten P."/>
            <person name="Kohler A."/>
            <person name="Kuees U."/>
            <person name="Kumar T.K.A."/>
            <person name="Kuo A."/>
            <person name="LaButti K."/>
            <person name="Larrondo L.F."/>
            <person name="Lindquist E."/>
            <person name="Ling A."/>
            <person name="Lombard V."/>
            <person name="Lucas S."/>
            <person name="Lundell T."/>
            <person name="Martin R."/>
            <person name="McLaughlin D.J."/>
            <person name="Morgenstern I."/>
            <person name="Morin E."/>
            <person name="Murat C."/>
            <person name="Nagy L.G."/>
            <person name="Nolan M."/>
            <person name="Ohm R.A."/>
            <person name="Patyshakuliyeva A."/>
            <person name="Rokas A."/>
            <person name="Ruiz-Duenas F.J."/>
            <person name="Sabat G."/>
            <person name="Salamov A."/>
            <person name="Samejima M."/>
            <person name="Schmutz J."/>
            <person name="Slot J.C."/>
            <person name="St John F."/>
            <person name="Stenlid J."/>
            <person name="Sun H."/>
            <person name="Sun S."/>
            <person name="Syed K."/>
            <person name="Tsang A."/>
            <person name="Wiebenga A."/>
            <person name="Young D."/>
            <person name="Pisabarro A."/>
            <person name="Eastwood D.C."/>
            <person name="Martin F."/>
            <person name="Cullen D."/>
            <person name="Grigoriev I.V."/>
            <person name="Hibbett D.S."/>
        </authorList>
    </citation>
    <scope>NUCLEOTIDE SEQUENCE [LARGE SCALE GENOMIC DNA]</scope>
    <source>
        <strain evidence="2 3">MD-104</strain>
    </source>
</reference>
<evidence type="ECO:0008006" key="4">
    <source>
        <dbReference type="Google" id="ProtNLM"/>
    </source>
</evidence>
<sequence>MTDLQSIARVTGPVAAGLFAGLSAGYNISIWPAIWQVSELSPANLLRLQDELYKRGARIMPVISGLSTVGYLVSASYLPAGRRTPRLLSAVLIAMVVPWTFGTMMSLNKRIGRKAKESVSRGENKDGTVDIQEAEAHEMIGKWLKLHAVRSVLSLGAFVLGVADLAGLV</sequence>
<proteinExistence type="predicted"/>
<name>A0A2H3J2U5_WOLCO</name>
<feature type="transmembrane region" description="Helical" evidence="1">
    <location>
        <begin position="87"/>
        <end position="107"/>
    </location>
</feature>
<dbReference type="InterPro" id="IPR013901">
    <property type="entry name" value="Anthrone_oxy"/>
</dbReference>
<protein>
    <recommendedName>
        <fullName evidence="4">DUF1772-domain-containing protein</fullName>
    </recommendedName>
</protein>
<keyword evidence="1" id="KW-0812">Transmembrane</keyword>
<keyword evidence="1" id="KW-1133">Transmembrane helix</keyword>
<dbReference type="AlphaFoldDB" id="A0A2H3J2U5"/>
<feature type="transmembrane region" description="Helical" evidence="1">
    <location>
        <begin position="56"/>
        <end position="75"/>
    </location>
</feature>
<keyword evidence="1" id="KW-0472">Membrane</keyword>
<evidence type="ECO:0000256" key="1">
    <source>
        <dbReference type="SAM" id="Phobius"/>
    </source>
</evidence>
<dbReference type="Pfam" id="PF08592">
    <property type="entry name" value="Anthrone_oxy"/>
    <property type="match status" value="1"/>
</dbReference>
<dbReference type="PANTHER" id="PTHR36535:SF1">
    <property type="entry name" value="DUF1772 DOMAIN-CONTAINING PROTEIN"/>
    <property type="match status" value="1"/>
</dbReference>